<sequence length="858" mass="100821">MLAKSPFAYFFYLCLIIFLFSCSAERKNILSKTYHNTTARYNAYYYAKKRIKEVEAILKDNYDNDYNNVLKIYPKIDTALANTYQEQIDDCIKKASIAIQRHKNSKWVDDSYIYIGRARHYSLEYVNAIETYKFVNTKSEDDDARHEALARLLRVFVDSKEFENAVAVEDYIKKETLNKKNQKLLHINKAHHYQVVENYDKMVENLVKAAPMLKKKDGKGRIYFIIGQIYQKLGFDAEAFNYYKKCLASNPEYELDFYCRLNMAQVTQLGKSSDVKAARKLLNTLLKDSKNKEYKDKIYYEMAQFEFKQNNLDKAIEYYKSSVENSISNPRQKGQSFLRLGEVYYDSIRNYELAQAYYDSAVQSLPPDYENIEKIKERKDILNEFVKQLNTIELQDSLLMLSELDTATLSAKLNTIIEEEKAKKQAEEERLKREQRRTRQFNNFNQNSGISSTAWYFGNPSAVAQGQAEFIRIWGNRPLEDNWRRSNKSSAQSYNETNLSDVVRPQDVVVNTDSIERVSSANKFDQMYAAIPFSEEARAESLSKIENAYYKLGNIYKFQLEEDLNAAGAFETLTNRFPKTEYLAEAWYQLYLIYKSFDDPRNETYKANILSKFPNSIYAKLIENPNYTEESTVANEKLKKVYEIAYKYYQQDKIDTSRYIIDQALNKYDEALFTANLQLLKVLLIGKTEDITLYQYELGEFITNYPDSELKPYAEKLLESSRSFQEKKRKRLGTQYVQYLEQWHYFVLAYEIKSNLSDPITNAINSFNTSSQFDGLKTSNLILNDEYALILVSDFEDKQEALSYYNSFLKQDPIKEPIRDSKFYKFVITKDNFNIFYQSKEIDTYLSFFTKNYLNGTN</sequence>
<evidence type="ECO:0000313" key="4">
    <source>
        <dbReference type="Proteomes" id="UP000662783"/>
    </source>
</evidence>
<accession>A0A974WI57</accession>
<dbReference type="KEGG" id="fuv:JR347_04505"/>
<dbReference type="InterPro" id="IPR011990">
    <property type="entry name" value="TPR-like_helical_dom_sf"/>
</dbReference>
<dbReference type="Gene3D" id="1.25.40.10">
    <property type="entry name" value="Tetratricopeptide repeat domain"/>
    <property type="match status" value="4"/>
</dbReference>
<evidence type="ECO:0000256" key="2">
    <source>
        <dbReference type="SAM" id="Coils"/>
    </source>
</evidence>
<dbReference type="SMART" id="SM00028">
    <property type="entry name" value="TPR"/>
    <property type="match status" value="3"/>
</dbReference>
<evidence type="ECO:0000256" key="1">
    <source>
        <dbReference type="PROSITE-ProRule" id="PRU00339"/>
    </source>
</evidence>
<name>A0A974WI57_9BACT</name>
<dbReference type="EMBL" id="CP070608">
    <property type="protein sequence ID" value="QSE98344.1"/>
    <property type="molecule type" value="Genomic_DNA"/>
</dbReference>
<feature type="coiled-coil region" evidence="2">
    <location>
        <begin position="409"/>
        <end position="437"/>
    </location>
</feature>
<keyword evidence="1" id="KW-0802">TPR repeat</keyword>
<dbReference type="Proteomes" id="UP000662783">
    <property type="component" value="Chromosome"/>
</dbReference>
<feature type="repeat" description="TPR" evidence="1">
    <location>
        <begin position="296"/>
        <end position="329"/>
    </location>
</feature>
<feature type="repeat" description="TPR" evidence="1">
    <location>
        <begin position="220"/>
        <end position="253"/>
    </location>
</feature>
<reference evidence="3" key="1">
    <citation type="submission" date="2021-02" db="EMBL/GenBank/DDBJ databases">
        <title>Fulvivirga sp. S481 isolated from sea water.</title>
        <authorList>
            <person name="Bae S.S."/>
            <person name="Baek K."/>
        </authorList>
    </citation>
    <scope>NUCLEOTIDE SEQUENCE</scope>
    <source>
        <strain evidence="3">S481</strain>
    </source>
</reference>
<keyword evidence="2" id="KW-0175">Coiled coil</keyword>
<gene>
    <name evidence="3" type="ORF">JR347_04505</name>
</gene>
<dbReference type="SUPFAM" id="SSF48452">
    <property type="entry name" value="TPR-like"/>
    <property type="match status" value="1"/>
</dbReference>
<dbReference type="PROSITE" id="PS51257">
    <property type="entry name" value="PROKAR_LIPOPROTEIN"/>
    <property type="match status" value="1"/>
</dbReference>
<dbReference type="InterPro" id="IPR019734">
    <property type="entry name" value="TPR_rpt"/>
</dbReference>
<dbReference type="PROSITE" id="PS50005">
    <property type="entry name" value="TPR"/>
    <property type="match status" value="2"/>
</dbReference>
<dbReference type="Pfam" id="PF13181">
    <property type="entry name" value="TPR_8"/>
    <property type="match status" value="2"/>
</dbReference>
<organism evidence="3 4">
    <name type="scientific">Fulvivirga lutea</name>
    <dbReference type="NCBI Taxonomy" id="2810512"/>
    <lineage>
        <taxon>Bacteria</taxon>
        <taxon>Pseudomonadati</taxon>
        <taxon>Bacteroidota</taxon>
        <taxon>Cytophagia</taxon>
        <taxon>Cytophagales</taxon>
        <taxon>Fulvivirgaceae</taxon>
        <taxon>Fulvivirga</taxon>
    </lineage>
</organism>
<evidence type="ECO:0000313" key="3">
    <source>
        <dbReference type="EMBL" id="QSE98344.1"/>
    </source>
</evidence>
<dbReference type="RefSeq" id="WP_205722859.1">
    <property type="nucleotide sequence ID" value="NZ_CP070608.1"/>
</dbReference>
<dbReference type="AlphaFoldDB" id="A0A974WI57"/>
<protein>
    <submittedName>
        <fullName evidence="3">Tetratricopeptide repeat protein</fullName>
    </submittedName>
</protein>
<keyword evidence="4" id="KW-1185">Reference proteome</keyword>
<proteinExistence type="predicted"/>